<feature type="non-terminal residue" evidence="1">
    <location>
        <position position="25"/>
    </location>
</feature>
<dbReference type="EMBL" id="LXQA011215636">
    <property type="protein sequence ID" value="MCI89272.1"/>
    <property type="molecule type" value="Genomic_DNA"/>
</dbReference>
<organism evidence="1 2">
    <name type="scientific">Trifolium medium</name>
    <dbReference type="NCBI Taxonomy" id="97028"/>
    <lineage>
        <taxon>Eukaryota</taxon>
        <taxon>Viridiplantae</taxon>
        <taxon>Streptophyta</taxon>
        <taxon>Embryophyta</taxon>
        <taxon>Tracheophyta</taxon>
        <taxon>Spermatophyta</taxon>
        <taxon>Magnoliopsida</taxon>
        <taxon>eudicotyledons</taxon>
        <taxon>Gunneridae</taxon>
        <taxon>Pentapetalae</taxon>
        <taxon>rosids</taxon>
        <taxon>fabids</taxon>
        <taxon>Fabales</taxon>
        <taxon>Fabaceae</taxon>
        <taxon>Papilionoideae</taxon>
        <taxon>50 kb inversion clade</taxon>
        <taxon>NPAAA clade</taxon>
        <taxon>Hologalegina</taxon>
        <taxon>IRL clade</taxon>
        <taxon>Trifolieae</taxon>
        <taxon>Trifolium</taxon>
    </lineage>
</organism>
<sequence length="25" mass="2842">MYNTPPPVVIAAQRRFADHSPLLFT</sequence>
<keyword evidence="2" id="KW-1185">Reference proteome</keyword>
<name>A0A392VP98_9FABA</name>
<accession>A0A392VP98</accession>
<evidence type="ECO:0000313" key="2">
    <source>
        <dbReference type="Proteomes" id="UP000265520"/>
    </source>
</evidence>
<dbReference type="AlphaFoldDB" id="A0A392VP98"/>
<dbReference type="Proteomes" id="UP000265520">
    <property type="component" value="Unassembled WGS sequence"/>
</dbReference>
<comment type="caution">
    <text evidence="1">The sequence shown here is derived from an EMBL/GenBank/DDBJ whole genome shotgun (WGS) entry which is preliminary data.</text>
</comment>
<protein>
    <submittedName>
        <fullName evidence="1">Uncharacterized protein</fullName>
    </submittedName>
</protein>
<proteinExistence type="predicted"/>
<reference evidence="1 2" key="1">
    <citation type="journal article" date="2018" name="Front. Plant Sci.">
        <title>Red Clover (Trifolium pratense) and Zigzag Clover (T. medium) - A Picture of Genomic Similarities and Differences.</title>
        <authorList>
            <person name="Dluhosova J."/>
            <person name="Istvanek J."/>
            <person name="Nedelnik J."/>
            <person name="Repkova J."/>
        </authorList>
    </citation>
    <scope>NUCLEOTIDE SEQUENCE [LARGE SCALE GENOMIC DNA]</scope>
    <source>
        <strain evidence="2">cv. 10/8</strain>
        <tissue evidence="1">Leaf</tissue>
    </source>
</reference>
<evidence type="ECO:0000313" key="1">
    <source>
        <dbReference type="EMBL" id="MCI89272.1"/>
    </source>
</evidence>